<dbReference type="InterPro" id="IPR017850">
    <property type="entry name" value="Alkaline_phosphatase_core_sf"/>
</dbReference>
<dbReference type="SUPFAM" id="SSF53649">
    <property type="entry name" value="Alkaline phosphatase-like"/>
    <property type="match status" value="1"/>
</dbReference>
<protein>
    <submittedName>
        <fullName evidence="2">2,3-bisphosphoglycerate-independent phosphoglycerate mutase</fullName>
    </submittedName>
</protein>
<dbReference type="Proteomes" id="UP000029224">
    <property type="component" value="Unassembled WGS sequence"/>
</dbReference>
<reference evidence="2 3" key="1">
    <citation type="submission" date="2014-09" db="EMBL/GenBank/DDBJ databases">
        <title>Vibrio maritimus JCM 19240. (C210) whole genome shotgun sequence.</title>
        <authorList>
            <person name="Sawabe T."/>
            <person name="Meirelles P."/>
            <person name="Nakanishi M."/>
            <person name="Sayaka M."/>
            <person name="Hattori M."/>
            <person name="Ohkuma M."/>
        </authorList>
    </citation>
    <scope>NUCLEOTIDE SEQUENCE [LARGE SCALE GENOMIC DNA]</scope>
    <source>
        <strain evidence="2 3">JCM 19240</strain>
    </source>
</reference>
<keyword evidence="3" id="KW-1185">Reference proteome</keyword>
<evidence type="ECO:0000313" key="2">
    <source>
        <dbReference type="EMBL" id="GAL37266.1"/>
    </source>
</evidence>
<dbReference type="EMBL" id="BBMT01000015">
    <property type="protein sequence ID" value="GAL37266.1"/>
    <property type="molecule type" value="Genomic_DNA"/>
</dbReference>
<organism evidence="2 3">
    <name type="scientific">Vibrio maritimus</name>
    <dbReference type="NCBI Taxonomy" id="990268"/>
    <lineage>
        <taxon>Bacteria</taxon>
        <taxon>Pseudomonadati</taxon>
        <taxon>Pseudomonadota</taxon>
        <taxon>Gammaproteobacteria</taxon>
        <taxon>Vibrionales</taxon>
        <taxon>Vibrionaceae</taxon>
        <taxon>Vibrio</taxon>
    </lineage>
</organism>
<dbReference type="InterPro" id="IPR006124">
    <property type="entry name" value="Metalloenzyme"/>
</dbReference>
<evidence type="ECO:0000259" key="1">
    <source>
        <dbReference type="Pfam" id="PF01676"/>
    </source>
</evidence>
<reference evidence="2 3" key="2">
    <citation type="submission" date="2014-09" db="EMBL/GenBank/DDBJ databases">
        <authorList>
            <consortium name="NBRP consortium"/>
            <person name="Sawabe T."/>
            <person name="Meirelles P."/>
            <person name="Nakanishi M."/>
            <person name="Sayaka M."/>
            <person name="Hattori M."/>
            <person name="Ohkuma M."/>
        </authorList>
    </citation>
    <scope>NUCLEOTIDE SEQUENCE [LARGE SCALE GENOMIC DNA]</scope>
    <source>
        <strain evidence="2 3">JCM 19240</strain>
    </source>
</reference>
<dbReference type="AlphaFoldDB" id="A0A090TBE9"/>
<name>A0A090TBE9_9VIBR</name>
<feature type="domain" description="Metalloenzyme" evidence="1">
    <location>
        <begin position="5"/>
        <end position="40"/>
    </location>
</feature>
<comment type="caution">
    <text evidence="2">The sequence shown here is derived from an EMBL/GenBank/DDBJ whole genome shotgun (WGS) entry which is preliminary data.</text>
</comment>
<gene>
    <name evidence="2" type="ORF">JCM19240_4669</name>
</gene>
<dbReference type="Gene3D" id="3.40.720.10">
    <property type="entry name" value="Alkaline Phosphatase, subunit A"/>
    <property type="match status" value="1"/>
</dbReference>
<sequence>MSAKKPMALVILDGWGYREDNASNAINNAKTPVMDGLWQTTHVLLFRLLVWT</sequence>
<dbReference type="GO" id="GO:0046872">
    <property type="term" value="F:metal ion binding"/>
    <property type="evidence" value="ECO:0007669"/>
    <property type="project" value="InterPro"/>
</dbReference>
<evidence type="ECO:0000313" key="3">
    <source>
        <dbReference type="Proteomes" id="UP000029224"/>
    </source>
</evidence>
<dbReference type="Pfam" id="PF01676">
    <property type="entry name" value="Metalloenzyme"/>
    <property type="match status" value="1"/>
</dbReference>
<proteinExistence type="predicted"/>
<accession>A0A090TBE9</accession>
<dbReference type="GO" id="GO:0003824">
    <property type="term" value="F:catalytic activity"/>
    <property type="evidence" value="ECO:0007669"/>
    <property type="project" value="InterPro"/>
</dbReference>